<evidence type="ECO:0000259" key="2">
    <source>
        <dbReference type="Pfam" id="PF13439"/>
    </source>
</evidence>
<dbReference type="Pfam" id="PF13439">
    <property type="entry name" value="Glyco_transf_4"/>
    <property type="match status" value="1"/>
</dbReference>
<evidence type="ECO:0000313" key="4">
    <source>
        <dbReference type="Proteomes" id="UP000831068"/>
    </source>
</evidence>
<dbReference type="PANTHER" id="PTHR12526:SF630">
    <property type="entry name" value="GLYCOSYLTRANSFERASE"/>
    <property type="match status" value="1"/>
</dbReference>
<dbReference type="Gene3D" id="3.40.50.2000">
    <property type="entry name" value="Glycogen Phosphorylase B"/>
    <property type="match status" value="2"/>
</dbReference>
<dbReference type="PANTHER" id="PTHR12526">
    <property type="entry name" value="GLYCOSYLTRANSFERASE"/>
    <property type="match status" value="1"/>
</dbReference>
<organism evidence="3 4">
    <name type="scientific">Chryseobacterium oryzae</name>
    <dbReference type="NCBI Taxonomy" id="2929799"/>
    <lineage>
        <taxon>Bacteria</taxon>
        <taxon>Pseudomonadati</taxon>
        <taxon>Bacteroidota</taxon>
        <taxon>Flavobacteriia</taxon>
        <taxon>Flavobacteriales</taxon>
        <taxon>Weeksellaceae</taxon>
        <taxon>Chryseobacterium group</taxon>
        <taxon>Chryseobacterium</taxon>
    </lineage>
</organism>
<feature type="domain" description="Glycosyl transferase family 1" evidence="1">
    <location>
        <begin position="199"/>
        <end position="358"/>
    </location>
</feature>
<gene>
    <name evidence="3" type="ORF">MTP08_13345</name>
</gene>
<dbReference type="InterPro" id="IPR001296">
    <property type="entry name" value="Glyco_trans_1"/>
</dbReference>
<name>A0ABY4BGJ3_9FLAO</name>
<proteinExistence type="predicted"/>
<dbReference type="Pfam" id="PF00534">
    <property type="entry name" value="Glycos_transf_1"/>
    <property type="match status" value="1"/>
</dbReference>
<dbReference type="EMBL" id="CP094529">
    <property type="protein sequence ID" value="UOE38019.1"/>
    <property type="molecule type" value="Genomic_DNA"/>
</dbReference>
<protein>
    <submittedName>
        <fullName evidence="3">Glycosyltransferase</fullName>
    </submittedName>
</protein>
<sequence length="383" mass="44454">MPQKIKILFYHRSMEIGGVEKVLINQLKNIDLNIFEVTLLLKTFQGEMKSQIPSNIDLKFLSKGKEDFSRIKPIYYLQLIIRNLKLRLLSKIPYLIRKFYLKKDFDIIVAPTYSSFDDVLNNFDKNSRKVAWFHTDIRDGKDHVKNLVLLNKLKKFDWVVFGSNQTRDVIKDNYDISYPKSQVIYNPMDINGTRQKAEEFEVVYNSSPTFVSVGRLNKRKGYHTLMQAHRNLLNKGINHTIIIIGDGEEKNNLKNKIKELNVENSFILYGSKTNPYPYIKAADFYILSSDSESYPMTIGEVLILGKPIISTNVGGISEMITQHENGLLIEYSEVAMEDAIKTFISDKDFVDKIISNNKTIDQKFDNKIIHNQIEQMFKDLTKK</sequence>
<evidence type="ECO:0000313" key="3">
    <source>
        <dbReference type="EMBL" id="UOE38019.1"/>
    </source>
</evidence>
<dbReference type="SUPFAM" id="SSF53756">
    <property type="entry name" value="UDP-Glycosyltransferase/glycogen phosphorylase"/>
    <property type="match status" value="1"/>
</dbReference>
<feature type="domain" description="Glycosyltransferase subfamily 4-like N-terminal" evidence="2">
    <location>
        <begin position="16"/>
        <end position="190"/>
    </location>
</feature>
<dbReference type="CDD" id="cd03811">
    <property type="entry name" value="GT4_GT28_WabH-like"/>
    <property type="match status" value="1"/>
</dbReference>
<dbReference type="Proteomes" id="UP000831068">
    <property type="component" value="Chromosome"/>
</dbReference>
<dbReference type="RefSeq" id="WP_243576361.1">
    <property type="nucleotide sequence ID" value="NZ_CP094529.1"/>
</dbReference>
<keyword evidence="4" id="KW-1185">Reference proteome</keyword>
<reference evidence="3 4" key="1">
    <citation type="submission" date="2022-03" db="EMBL/GenBank/DDBJ databases">
        <title>Chryseobacterium sp. isolated from the Andong Sikhe.</title>
        <authorList>
            <person name="Won M."/>
            <person name="Kim S.-J."/>
            <person name="Kwon S.-W."/>
        </authorList>
    </citation>
    <scope>NUCLEOTIDE SEQUENCE [LARGE SCALE GENOMIC DNA]</scope>
    <source>
        <strain evidence="3 4">ADR-1</strain>
    </source>
</reference>
<evidence type="ECO:0000259" key="1">
    <source>
        <dbReference type="Pfam" id="PF00534"/>
    </source>
</evidence>
<dbReference type="InterPro" id="IPR028098">
    <property type="entry name" value="Glyco_trans_4-like_N"/>
</dbReference>
<accession>A0ABY4BGJ3</accession>